<dbReference type="EMBL" id="DRNO01000008">
    <property type="protein sequence ID" value="HFC03257.1"/>
    <property type="molecule type" value="Genomic_DNA"/>
</dbReference>
<feature type="transmembrane region" description="Helical" evidence="5">
    <location>
        <begin position="96"/>
        <end position="120"/>
    </location>
</feature>
<protein>
    <submittedName>
        <fullName evidence="7">SulP family inorganic anion transporter</fullName>
    </submittedName>
</protein>
<dbReference type="Pfam" id="PF00916">
    <property type="entry name" value="Sulfate_transp"/>
    <property type="match status" value="1"/>
</dbReference>
<dbReference type="InterPro" id="IPR052706">
    <property type="entry name" value="Membrane-Transporter-like"/>
</dbReference>
<dbReference type="InterPro" id="IPR011547">
    <property type="entry name" value="SLC26A/SulP_dom"/>
</dbReference>
<feature type="transmembrane region" description="Helical" evidence="5">
    <location>
        <begin position="381"/>
        <end position="410"/>
    </location>
</feature>
<keyword evidence="3 5" id="KW-1133">Transmembrane helix</keyword>
<dbReference type="InterPro" id="IPR036513">
    <property type="entry name" value="STAS_dom_sf"/>
</dbReference>
<dbReference type="Proteomes" id="UP000885722">
    <property type="component" value="Unassembled WGS sequence"/>
</dbReference>
<gene>
    <name evidence="7" type="ORF">ENJ74_00145</name>
</gene>
<name>A0A7V2SI36_9BACT</name>
<accession>A0A7V2SI36</accession>
<feature type="transmembrane region" description="Helical" evidence="5">
    <location>
        <begin position="343"/>
        <end position="361"/>
    </location>
</feature>
<feature type="transmembrane region" description="Helical" evidence="5">
    <location>
        <begin position="318"/>
        <end position="336"/>
    </location>
</feature>
<feature type="domain" description="STAS" evidence="6">
    <location>
        <begin position="446"/>
        <end position="531"/>
    </location>
</feature>
<dbReference type="CDD" id="cd07042">
    <property type="entry name" value="STAS_SulP_like_sulfate_transporter"/>
    <property type="match status" value="1"/>
</dbReference>
<feature type="transmembrane region" description="Helical" evidence="5">
    <location>
        <begin position="13"/>
        <end position="35"/>
    </location>
</feature>
<dbReference type="AlphaFoldDB" id="A0A7V2SI36"/>
<dbReference type="Gene3D" id="3.30.750.24">
    <property type="entry name" value="STAS domain"/>
    <property type="match status" value="1"/>
</dbReference>
<feature type="transmembrane region" description="Helical" evidence="5">
    <location>
        <begin position="168"/>
        <end position="185"/>
    </location>
</feature>
<evidence type="ECO:0000256" key="5">
    <source>
        <dbReference type="SAM" id="Phobius"/>
    </source>
</evidence>
<evidence type="ECO:0000256" key="1">
    <source>
        <dbReference type="ARBA" id="ARBA00004141"/>
    </source>
</evidence>
<evidence type="ECO:0000256" key="2">
    <source>
        <dbReference type="ARBA" id="ARBA00022692"/>
    </source>
</evidence>
<dbReference type="SUPFAM" id="SSF52091">
    <property type="entry name" value="SpoIIaa-like"/>
    <property type="match status" value="1"/>
</dbReference>
<evidence type="ECO:0000259" key="6">
    <source>
        <dbReference type="PROSITE" id="PS50801"/>
    </source>
</evidence>
<evidence type="ECO:0000256" key="3">
    <source>
        <dbReference type="ARBA" id="ARBA00022989"/>
    </source>
</evidence>
<proteinExistence type="predicted"/>
<feature type="transmembrane region" description="Helical" evidence="5">
    <location>
        <begin position="285"/>
        <end position="306"/>
    </location>
</feature>
<dbReference type="InterPro" id="IPR002645">
    <property type="entry name" value="STAS_dom"/>
</dbReference>
<feature type="non-terminal residue" evidence="7">
    <location>
        <position position="573"/>
    </location>
</feature>
<dbReference type="PANTHER" id="PTHR43310:SF1">
    <property type="entry name" value="SULFATE TRANSPORTER YBAR-RELATED"/>
    <property type="match status" value="1"/>
</dbReference>
<keyword evidence="2 5" id="KW-0812">Transmembrane</keyword>
<feature type="transmembrane region" description="Helical" evidence="5">
    <location>
        <begin position="127"/>
        <end position="148"/>
    </location>
</feature>
<dbReference type="PANTHER" id="PTHR43310">
    <property type="entry name" value="SULFATE TRANSPORTER YBAR-RELATED"/>
    <property type="match status" value="1"/>
</dbReference>
<comment type="caution">
    <text evidence="7">The sequence shown here is derived from an EMBL/GenBank/DDBJ whole genome shotgun (WGS) entry which is preliminary data.</text>
</comment>
<dbReference type="PROSITE" id="PS50801">
    <property type="entry name" value="STAS"/>
    <property type="match status" value="1"/>
</dbReference>
<dbReference type="Pfam" id="PF01740">
    <property type="entry name" value="STAS"/>
    <property type="match status" value="1"/>
</dbReference>
<feature type="transmembrane region" description="Helical" evidence="5">
    <location>
        <begin position="244"/>
        <end position="265"/>
    </location>
</feature>
<feature type="transmembrane region" description="Helical" evidence="5">
    <location>
        <begin position="192"/>
        <end position="213"/>
    </location>
</feature>
<organism evidence="7">
    <name type="scientific">Nitratifractor salsuginis</name>
    <dbReference type="NCBI Taxonomy" id="269261"/>
    <lineage>
        <taxon>Bacteria</taxon>
        <taxon>Pseudomonadati</taxon>
        <taxon>Campylobacterota</taxon>
        <taxon>Epsilonproteobacteria</taxon>
        <taxon>Campylobacterales</taxon>
        <taxon>Sulfurovaceae</taxon>
        <taxon>Nitratifractor</taxon>
    </lineage>
</organism>
<keyword evidence="4 5" id="KW-0472">Membrane</keyword>
<feature type="transmembrane region" description="Helical" evidence="5">
    <location>
        <begin position="47"/>
        <end position="70"/>
    </location>
</feature>
<sequence length="573" mass="61482">MIQKSYPLRSGDILGGFAGAAVALPQAIGLGVLLFTTMGMEASAGALAGILGLIILQFVVGGFGATIGIISAPNGPMTMLLVGVLGGLASQGSDSALLLLTLSAILIMTGIFQVLFALLGGTSIIKYIPYPVIAGLIAGVGIQMVFSQASMLAREIEGRKLPDTPEEIFGFLVALLTMALMFFTPRLSRGKIPAAVGGLLGGILLYFLLLHFFPIQPRESWVVGAIPSIEGLHFGFPVGKLGELPLGLVLGSAAALTVLGTVDSLVTSLVADSKTGYRHDSRREIIAQGSAEVLIGFAGALGGWGTKGATLVATDAGGRRWAPLIAGLFVLTLLLFAGDTGRYLPVSVLAGIVAMVGIGMVDRNIFAWLRRKETRVDGWVALLVVAVTLSVSLVVAVAIGMAVAMLLFLYREAKRPIVHRVSSGREHRSNCRYPREAVELLDHYGDEFVMYELRGDLFFGTADRLRRQLEPELGRRKTLILHLRRVETMDLSAMIVLLQIGEEAKRQGCSLVYCHLHEGLGFGRKIRKAFKSIDSRYRFDAPILADGDSALEYAERSLLERHGYRLKSSRRVP</sequence>
<comment type="subcellular location">
    <subcellularLocation>
        <location evidence="1">Membrane</location>
        <topology evidence="1">Multi-pass membrane protein</topology>
    </subcellularLocation>
</comment>
<evidence type="ECO:0000256" key="4">
    <source>
        <dbReference type="ARBA" id="ARBA00023136"/>
    </source>
</evidence>
<reference evidence="7" key="1">
    <citation type="journal article" date="2020" name="mSystems">
        <title>Genome- and Community-Level Interaction Insights into Carbon Utilization and Element Cycling Functions of Hydrothermarchaeota in Hydrothermal Sediment.</title>
        <authorList>
            <person name="Zhou Z."/>
            <person name="Liu Y."/>
            <person name="Xu W."/>
            <person name="Pan J."/>
            <person name="Luo Z.H."/>
            <person name="Li M."/>
        </authorList>
    </citation>
    <scope>NUCLEOTIDE SEQUENCE [LARGE SCALE GENOMIC DNA]</scope>
    <source>
        <strain evidence="7">HyVt-513</strain>
    </source>
</reference>
<evidence type="ECO:0000313" key="7">
    <source>
        <dbReference type="EMBL" id="HFC03257.1"/>
    </source>
</evidence>
<dbReference type="GO" id="GO:0016020">
    <property type="term" value="C:membrane"/>
    <property type="evidence" value="ECO:0007669"/>
    <property type="project" value="UniProtKB-SubCell"/>
</dbReference>